<evidence type="ECO:0000256" key="11">
    <source>
        <dbReference type="PIRSR" id="PIRSR602117-1"/>
    </source>
</evidence>
<evidence type="ECO:0000256" key="2">
    <source>
        <dbReference type="ARBA" id="ARBA00006167"/>
    </source>
</evidence>
<evidence type="ECO:0000256" key="7">
    <source>
        <dbReference type="ARBA" id="ARBA00023125"/>
    </source>
</evidence>
<evidence type="ECO:0000313" key="15">
    <source>
        <dbReference type="Proteomes" id="UP001159042"/>
    </source>
</evidence>
<dbReference type="SUPFAM" id="SSF49417">
    <property type="entry name" value="p53-like transcription factors"/>
    <property type="match status" value="1"/>
</dbReference>
<evidence type="ECO:0000256" key="5">
    <source>
        <dbReference type="ARBA" id="ARBA00022833"/>
    </source>
</evidence>
<feature type="region of interest" description="Disordered" evidence="12">
    <location>
        <begin position="173"/>
        <end position="192"/>
    </location>
</feature>
<reference evidence="14 15" key="1">
    <citation type="journal article" date="2023" name="Insect Mol. Biol.">
        <title>Genome sequencing provides insights into the evolution of gene families encoding plant cell wall-degrading enzymes in longhorned beetles.</title>
        <authorList>
            <person name="Shin N.R."/>
            <person name="Okamura Y."/>
            <person name="Kirsch R."/>
            <person name="Pauchet Y."/>
        </authorList>
    </citation>
    <scope>NUCLEOTIDE SEQUENCE [LARGE SCALE GENOMIC DNA]</scope>
    <source>
        <strain evidence="14">EAD_L_NR</strain>
    </source>
</reference>
<keyword evidence="4 11" id="KW-0479">Metal-binding</keyword>
<evidence type="ECO:0000256" key="8">
    <source>
        <dbReference type="ARBA" id="ARBA00023159"/>
    </source>
</evidence>
<keyword evidence="15" id="KW-1185">Reference proteome</keyword>
<evidence type="ECO:0000256" key="4">
    <source>
        <dbReference type="ARBA" id="ARBA00022723"/>
    </source>
</evidence>
<evidence type="ECO:0000256" key="6">
    <source>
        <dbReference type="ARBA" id="ARBA00023015"/>
    </source>
</evidence>
<evidence type="ECO:0000256" key="3">
    <source>
        <dbReference type="ARBA" id="ARBA00022703"/>
    </source>
</evidence>
<protein>
    <recommendedName>
        <fullName evidence="13">p53 DNA-binding domain-containing protein</fullName>
    </recommendedName>
</protein>
<keyword evidence="10" id="KW-0539">Nucleus</keyword>
<keyword evidence="5 11" id="KW-0862">Zinc</keyword>
<sequence>MKYMKILTMSKGQTEIMSFPSDILSQEEQAEIFRDLSDIGDVNAMVNIFNENTASINDESGYTDEKDFKEESLFMSTPEHVMSPVISNILSNEEYPGPFEFEVDICPNGSKNPWVYSATLNKVFMDINSPFPVDFKIKKRPQNLLYIRITPVYSLPQHSQEFVYRCINHEKSPMEKSNRDTHSVSTFSEYRM</sequence>
<evidence type="ECO:0000256" key="10">
    <source>
        <dbReference type="ARBA" id="ARBA00023242"/>
    </source>
</evidence>
<name>A0AAV8VBP7_9CUCU</name>
<keyword evidence="3" id="KW-0053">Apoptosis</keyword>
<keyword evidence="9" id="KW-0804">Transcription</keyword>
<dbReference type="PANTHER" id="PTHR11447">
    <property type="entry name" value="CELLULAR TUMOR ANTIGEN P53"/>
    <property type="match status" value="1"/>
</dbReference>
<dbReference type="InterPro" id="IPR008967">
    <property type="entry name" value="p53-like_TF_DNA-bd_sf"/>
</dbReference>
<keyword evidence="8" id="KW-0010">Activator</keyword>
<organism evidence="14 15">
    <name type="scientific">Exocentrus adspersus</name>
    <dbReference type="NCBI Taxonomy" id="1586481"/>
    <lineage>
        <taxon>Eukaryota</taxon>
        <taxon>Metazoa</taxon>
        <taxon>Ecdysozoa</taxon>
        <taxon>Arthropoda</taxon>
        <taxon>Hexapoda</taxon>
        <taxon>Insecta</taxon>
        <taxon>Pterygota</taxon>
        <taxon>Neoptera</taxon>
        <taxon>Endopterygota</taxon>
        <taxon>Coleoptera</taxon>
        <taxon>Polyphaga</taxon>
        <taxon>Cucujiformia</taxon>
        <taxon>Chrysomeloidea</taxon>
        <taxon>Cerambycidae</taxon>
        <taxon>Lamiinae</taxon>
        <taxon>Acanthocinini</taxon>
        <taxon>Exocentrus</taxon>
    </lineage>
</organism>
<feature type="binding site" evidence="11">
    <location>
        <position position="166"/>
    </location>
    <ligand>
        <name>Zn(2+)</name>
        <dbReference type="ChEBI" id="CHEBI:29105"/>
    </ligand>
</feature>
<comment type="caution">
    <text evidence="14">The sequence shown here is derived from an EMBL/GenBank/DDBJ whole genome shotgun (WGS) entry which is preliminary data.</text>
</comment>
<dbReference type="InterPro" id="IPR011615">
    <property type="entry name" value="p53_DNA-bd"/>
</dbReference>
<dbReference type="GO" id="GO:0046872">
    <property type="term" value="F:metal ion binding"/>
    <property type="evidence" value="ECO:0007669"/>
    <property type="project" value="UniProtKB-KW"/>
</dbReference>
<dbReference type="Proteomes" id="UP001159042">
    <property type="component" value="Unassembled WGS sequence"/>
</dbReference>
<dbReference type="Pfam" id="PF00870">
    <property type="entry name" value="P53"/>
    <property type="match status" value="1"/>
</dbReference>
<dbReference type="GO" id="GO:0000981">
    <property type="term" value="F:DNA-binding transcription factor activity, RNA polymerase II-specific"/>
    <property type="evidence" value="ECO:0007669"/>
    <property type="project" value="TreeGrafter"/>
</dbReference>
<dbReference type="Gene3D" id="2.60.40.720">
    <property type="match status" value="1"/>
</dbReference>
<dbReference type="EMBL" id="JANEYG010000175">
    <property type="protein sequence ID" value="KAJ8911604.1"/>
    <property type="molecule type" value="Genomic_DNA"/>
</dbReference>
<dbReference type="GO" id="GO:0000978">
    <property type="term" value="F:RNA polymerase II cis-regulatory region sequence-specific DNA binding"/>
    <property type="evidence" value="ECO:0007669"/>
    <property type="project" value="TreeGrafter"/>
</dbReference>
<feature type="compositionally biased region" description="Polar residues" evidence="12">
    <location>
        <begin position="183"/>
        <end position="192"/>
    </location>
</feature>
<proteinExistence type="inferred from homology"/>
<dbReference type="AlphaFoldDB" id="A0AAV8VBP7"/>
<accession>A0AAV8VBP7</accession>
<evidence type="ECO:0000256" key="9">
    <source>
        <dbReference type="ARBA" id="ARBA00023163"/>
    </source>
</evidence>
<comment type="similarity">
    <text evidence="2">Belongs to the p53 family.</text>
</comment>
<dbReference type="InterPro" id="IPR012346">
    <property type="entry name" value="p53/RUNT-type_TF_DNA-bd_sf"/>
</dbReference>
<feature type="binding site" evidence="11">
    <location>
        <position position="169"/>
    </location>
    <ligand>
        <name>Zn(2+)</name>
        <dbReference type="ChEBI" id="CHEBI:29105"/>
    </ligand>
</feature>
<comment type="subcellular location">
    <subcellularLocation>
        <location evidence="1">Nucleus</location>
    </subcellularLocation>
</comment>
<comment type="cofactor">
    <cofactor evidence="11">
        <name>Zn(2+)</name>
        <dbReference type="ChEBI" id="CHEBI:29105"/>
    </cofactor>
    <text evidence="11">Binds 1 zinc ion per subunit.</text>
</comment>
<keyword evidence="7" id="KW-0238">DNA-binding</keyword>
<dbReference type="GO" id="GO:0005634">
    <property type="term" value="C:nucleus"/>
    <property type="evidence" value="ECO:0007669"/>
    <property type="project" value="UniProtKB-SubCell"/>
</dbReference>
<keyword evidence="6" id="KW-0805">Transcription regulation</keyword>
<feature type="domain" description="p53 DNA-binding" evidence="13">
    <location>
        <begin position="92"/>
        <end position="182"/>
    </location>
</feature>
<evidence type="ECO:0000313" key="14">
    <source>
        <dbReference type="EMBL" id="KAJ8911604.1"/>
    </source>
</evidence>
<dbReference type="InterPro" id="IPR002117">
    <property type="entry name" value="p53_tumour_suppressor"/>
</dbReference>
<dbReference type="GO" id="GO:0006915">
    <property type="term" value="P:apoptotic process"/>
    <property type="evidence" value="ECO:0007669"/>
    <property type="project" value="UniProtKB-KW"/>
</dbReference>
<dbReference type="PANTHER" id="PTHR11447:SF16">
    <property type="entry name" value="P53 PROTEIN LONG FORM VARIANT 1"/>
    <property type="match status" value="1"/>
</dbReference>
<evidence type="ECO:0000256" key="1">
    <source>
        <dbReference type="ARBA" id="ARBA00004123"/>
    </source>
</evidence>
<gene>
    <name evidence="14" type="ORF">NQ315_015938</name>
</gene>
<evidence type="ECO:0000259" key="13">
    <source>
        <dbReference type="Pfam" id="PF00870"/>
    </source>
</evidence>
<evidence type="ECO:0000256" key="12">
    <source>
        <dbReference type="SAM" id="MobiDB-lite"/>
    </source>
</evidence>
<feature type="compositionally biased region" description="Basic and acidic residues" evidence="12">
    <location>
        <begin position="173"/>
        <end position="182"/>
    </location>
</feature>